<feature type="region of interest" description="Disordered" evidence="7">
    <location>
        <begin position="988"/>
        <end position="1018"/>
    </location>
</feature>
<dbReference type="EMBL" id="HE797122">
    <property type="protein sequence ID" value="CCM03665.1"/>
    <property type="molecule type" value="Genomic_DNA"/>
</dbReference>
<dbReference type="Pfam" id="PF24597">
    <property type="entry name" value="TPR_DOP1_M"/>
    <property type="match status" value="1"/>
</dbReference>
<evidence type="ECO:0000256" key="2">
    <source>
        <dbReference type="ARBA" id="ARBA00022448"/>
    </source>
</evidence>
<evidence type="ECO:0000256" key="5">
    <source>
        <dbReference type="ARBA" id="ARBA00023136"/>
    </source>
</evidence>
<feature type="domain" description="DOP1 N-terminal" evidence="8">
    <location>
        <begin position="39"/>
        <end position="350"/>
    </location>
</feature>
<evidence type="ECO:0000313" key="11">
    <source>
        <dbReference type="EMBL" id="CCM03665.1"/>
    </source>
</evidence>
<dbReference type="InParanoid" id="J4GRN2"/>
<evidence type="ECO:0000259" key="10">
    <source>
        <dbReference type="Pfam" id="PF24598"/>
    </source>
</evidence>
<evidence type="ECO:0000256" key="6">
    <source>
        <dbReference type="ARBA" id="ARBA00046326"/>
    </source>
</evidence>
<keyword evidence="4" id="KW-0333">Golgi apparatus</keyword>
<feature type="region of interest" description="Disordered" evidence="7">
    <location>
        <begin position="1692"/>
        <end position="1714"/>
    </location>
</feature>
<evidence type="ECO:0000259" key="8">
    <source>
        <dbReference type="Pfam" id="PF04118"/>
    </source>
</evidence>
<dbReference type="SUPFAM" id="SSF48371">
    <property type="entry name" value="ARM repeat"/>
    <property type="match status" value="1"/>
</dbReference>
<keyword evidence="12" id="KW-1185">Reference proteome</keyword>
<feature type="domain" description="DOP1-like middle TPR" evidence="9">
    <location>
        <begin position="359"/>
        <end position="535"/>
    </location>
</feature>
<feature type="compositionally biased region" description="Polar residues" evidence="7">
    <location>
        <begin position="1696"/>
        <end position="1705"/>
    </location>
</feature>
<sequence length="1771" mass="198410">MSANSAANIVVPQPINKGSPWSSLRGHERVSTPPAYASDPKYKKYAQQVEKCLNSFDSVHEWADFISFLKQLLKTFEAYTQFKEIPRKLIVAKRLSQCLNPALPTGVHQRALDVYSHVFAVLGTEGLHRDLALWSSGLFPFFEYAATSVKPTLLNLFDTYYLPLQVDLRPIMKSFILALLPGLEEDTGEYFDKVLGLLDRISGAVSQSFFFQNIWLVMLTTPSARGTSLNFLSRRLPTLKANEGKAIDIELRLRCQRFDSYRWTADITFIVGRDVGLMIRAFSSALEDEDLLVRRSALDLLLQSLRLDGTAVGYAQPEDRVILMRASSSVVLRRDLSLNRRLYSWLLGPEENNQRQIEYLRANALELLRSSLREEMFNPSIDYSPSRPFKIFISLLDKWEIGSLLTEVLIYDAFKAIRKALESGLDVGDDMNMTAHTLYEAVEPHILWKILFSSVYHDLISESSNSEGLSMVKYILTTFHGQDQEIETVHLPIVFTATVETLLVRLSDSSAPLSKTSAQTVLLLQGEILRRIPHTTSLHDRPHFSDGVYLTSASQGPSSFACAVYGVPAVLKARSRNSTSAPFATSFEDLVDLINFSAISFLKSTDNSELDRDILIQALALLDDLITRPDFTQGSPVLLAWDSTEWLSNLLQCLNAEATTFSLVDAVVSVAIKVQNATVLESKLLNHRKSVSIMTNALLKYLRLTWAAYHARVVSLMWSLDQISHGRQVEAVLSQRLSSCDPKNVEDACEEFGVLWRLTDDDIVPGSRLKVPMMIVLDTLKSADPTLRRVGETWMRCSLKSYLRVLDPILHDLFTPSILRSPSIKEVDGKQLQGFSYDCPFDQRYINHVLETLLSVVKFGGQGFSKTARTTAMNRSPYAELLQRLQNVDATFVDATYMDVLLHLLLLFLQSEPKPTLVEAMGPFNTMAQSLSIDVLQALVARGEVDFPALQTIESIVVRKLYTSVHDGRLDLQNKLLHLLHSVISASHSNLDGSSSKGRSVRPARNIETTPLTGDGQGPKAESYAIHSLLVPSLLDGISRFTNRPVMQHWLDFILMTIPQFQETMQPVIIPLCEGICRQLRISVREVQQASADGLTSRDVVSITTDADFIMLLTALERLVLLTLSHVSDPNPVDDELPSDKPNQESSGLLGYVSNVFSSDTSAGPEEQPQTRMSDYKSLYDAVGVLYALWDLLSERNQTLWPFSVYGKTRGRCRKVLEHLFRAHAPEVIESVVAHWQSATPEDLAAFEIHIDSDDLSVGAAQKIDDHPSLRLEGPLAAQVWGRFVLLAKDVSASMREFRLQVFSTLRCFTILADKLSQTTSVDDRRLRKELQETYSKLLDLCTLASRPYDQGSWIRRPQREILAGNGRESPLTRVVSDTKLDEKMNSSSTSLPDSVKPSYGTDAVEKVNLYIASSVVPNLRKFLSEGDKILAVCNTIVYNIVSPTLKSKTRPLNVEDNVLCILQEMTRIGAAIKAWRGPVTDAFNDNRCFNSTPDAGGKWRVMIKSLFDTDKTSLSELLGKITTAPSANIFTNREYEMLLRSLNLRRLSYALLSGEKNHFLTQLPSIQEKLVDTLRNVSAPIVQSEVYLCVRVLLCRLSPHNLSSFWPVILTELYRLFDQALTSLPSDGSEELGLILAACKLLDLLLVLQTEEFQIYQWIFITDTVDAVYRPDDWFPDAMLDRLAEVTGSLPIAEDTTNGPQGRPSTPVADGRPMRRPMLRALRQIDSIRDLIPFFSGASIASYESVYSSGGNIDWEAVEQGLLEDMFDGR</sequence>
<dbReference type="InterPro" id="IPR007249">
    <property type="entry name" value="DOP1_N"/>
</dbReference>
<protein>
    <submittedName>
        <fullName evidence="11">Uncharacterized protein</fullName>
    </submittedName>
</protein>
<evidence type="ECO:0000313" key="12">
    <source>
        <dbReference type="Proteomes" id="UP000006352"/>
    </source>
</evidence>
<dbReference type="InterPro" id="IPR016024">
    <property type="entry name" value="ARM-type_fold"/>
</dbReference>
<evidence type="ECO:0000256" key="4">
    <source>
        <dbReference type="ARBA" id="ARBA00023034"/>
    </source>
</evidence>
<dbReference type="PANTHER" id="PTHR14042:SF24">
    <property type="entry name" value="PROTEIN DOPEY-1 HOMOLOG"/>
    <property type="match status" value="1"/>
</dbReference>
<accession>J4GRN2</accession>
<reference evidence="11 12" key="1">
    <citation type="journal article" date="2012" name="Appl. Environ. Microbiol.">
        <title>Short-read sequencing for genomic analysis of the brown rot fungus Fibroporia radiculosa.</title>
        <authorList>
            <person name="Tang J.D."/>
            <person name="Perkins A.D."/>
            <person name="Sonstegard T.S."/>
            <person name="Schroeder S.G."/>
            <person name="Burgess S.C."/>
            <person name="Diehl S.V."/>
        </authorList>
    </citation>
    <scope>NUCLEOTIDE SEQUENCE [LARGE SCALE GENOMIC DNA]</scope>
    <source>
        <strain evidence="11 12">TFFH 294</strain>
    </source>
</reference>
<keyword evidence="3" id="KW-0653">Protein transport</keyword>
<comment type="subcellular location">
    <subcellularLocation>
        <location evidence="1">Golgi apparatus membrane</location>
        <topology evidence="1">Peripheral membrane protein</topology>
    </subcellularLocation>
</comment>
<dbReference type="GeneID" id="24098576"/>
<dbReference type="GO" id="GO:0000139">
    <property type="term" value="C:Golgi membrane"/>
    <property type="evidence" value="ECO:0007669"/>
    <property type="project" value="UniProtKB-SubCell"/>
</dbReference>
<dbReference type="GO" id="GO:0015031">
    <property type="term" value="P:protein transport"/>
    <property type="evidence" value="ECO:0007669"/>
    <property type="project" value="UniProtKB-KW"/>
</dbReference>
<feature type="compositionally biased region" description="Polar residues" evidence="7">
    <location>
        <begin position="988"/>
        <end position="998"/>
    </location>
</feature>
<dbReference type="GO" id="GO:0006895">
    <property type="term" value="P:Golgi to endosome transport"/>
    <property type="evidence" value="ECO:0007669"/>
    <property type="project" value="InterPro"/>
</dbReference>
<evidence type="ECO:0000256" key="3">
    <source>
        <dbReference type="ARBA" id="ARBA00022927"/>
    </source>
</evidence>
<dbReference type="GO" id="GO:0005768">
    <property type="term" value="C:endosome"/>
    <property type="evidence" value="ECO:0007669"/>
    <property type="project" value="TreeGrafter"/>
</dbReference>
<dbReference type="InterPro" id="IPR056458">
    <property type="entry name" value="TPR_DOP1_M"/>
</dbReference>
<dbReference type="RefSeq" id="XP_012182948.1">
    <property type="nucleotide sequence ID" value="XM_012327558.1"/>
</dbReference>
<dbReference type="Proteomes" id="UP000006352">
    <property type="component" value="Unassembled WGS sequence"/>
</dbReference>
<dbReference type="Pfam" id="PF24598">
    <property type="entry name" value="DOP1_C"/>
    <property type="match status" value="1"/>
</dbReference>
<comment type="similarity">
    <text evidence="6">Belongs to the DOP1 family.</text>
</comment>
<evidence type="ECO:0000256" key="1">
    <source>
        <dbReference type="ARBA" id="ARBA00004395"/>
    </source>
</evidence>
<dbReference type="GO" id="GO:0005829">
    <property type="term" value="C:cytosol"/>
    <property type="evidence" value="ECO:0007669"/>
    <property type="project" value="GOC"/>
</dbReference>
<dbReference type="GO" id="GO:0005802">
    <property type="term" value="C:trans-Golgi network"/>
    <property type="evidence" value="ECO:0007669"/>
    <property type="project" value="TreeGrafter"/>
</dbReference>
<dbReference type="InterPro" id="IPR056457">
    <property type="entry name" value="DOP1_C"/>
</dbReference>
<feature type="domain" description="DOP1-like C-terminal" evidence="10">
    <location>
        <begin position="1272"/>
        <end position="1749"/>
    </location>
</feature>
<dbReference type="PANTHER" id="PTHR14042">
    <property type="entry name" value="DOPEY-RELATED"/>
    <property type="match status" value="1"/>
</dbReference>
<name>J4GRN2_9APHY</name>
<dbReference type="InterPro" id="IPR040314">
    <property type="entry name" value="DOP1"/>
</dbReference>
<keyword evidence="5" id="KW-0472">Membrane</keyword>
<gene>
    <name evidence="11" type="ORF">FIBRA_05809</name>
</gene>
<dbReference type="STRING" id="599839.J4GRN2"/>
<dbReference type="Pfam" id="PF04118">
    <property type="entry name" value="Dopey_N"/>
    <property type="match status" value="1"/>
</dbReference>
<evidence type="ECO:0000256" key="7">
    <source>
        <dbReference type="SAM" id="MobiDB-lite"/>
    </source>
</evidence>
<keyword evidence="2" id="KW-0813">Transport</keyword>
<dbReference type="FunCoup" id="J4GRN2">
    <property type="interactions" value="119"/>
</dbReference>
<evidence type="ECO:0000259" key="9">
    <source>
        <dbReference type="Pfam" id="PF24597"/>
    </source>
</evidence>
<proteinExistence type="inferred from homology"/>
<organism evidence="11 12">
    <name type="scientific">Fibroporia radiculosa</name>
    <dbReference type="NCBI Taxonomy" id="599839"/>
    <lineage>
        <taxon>Eukaryota</taxon>
        <taxon>Fungi</taxon>
        <taxon>Dikarya</taxon>
        <taxon>Basidiomycota</taxon>
        <taxon>Agaricomycotina</taxon>
        <taxon>Agaricomycetes</taxon>
        <taxon>Polyporales</taxon>
        <taxon>Fibroporiaceae</taxon>
        <taxon>Fibroporia</taxon>
    </lineage>
</organism>
<dbReference type="OrthoDB" id="297643at2759"/>
<dbReference type="HOGENOM" id="CLU_001197_0_0_1"/>